<name>A0AAD8Z6T6_9TELE</name>
<dbReference type="AlphaFoldDB" id="A0AAD8Z6T6"/>
<dbReference type="InterPro" id="IPR043269">
    <property type="entry name" value="FYVE_LST2"/>
</dbReference>
<keyword evidence="5" id="KW-0963">Cytoplasm</keyword>
<evidence type="ECO:0000256" key="4">
    <source>
        <dbReference type="ARBA" id="ARBA00019870"/>
    </source>
</evidence>
<organism evidence="18 19">
    <name type="scientific">Electrophorus voltai</name>
    <dbReference type="NCBI Taxonomy" id="2609070"/>
    <lineage>
        <taxon>Eukaryota</taxon>
        <taxon>Metazoa</taxon>
        <taxon>Chordata</taxon>
        <taxon>Craniata</taxon>
        <taxon>Vertebrata</taxon>
        <taxon>Euteleostomi</taxon>
        <taxon>Actinopterygii</taxon>
        <taxon>Neopterygii</taxon>
        <taxon>Teleostei</taxon>
        <taxon>Ostariophysi</taxon>
        <taxon>Gymnotiformes</taxon>
        <taxon>Gymnotoidei</taxon>
        <taxon>Gymnotidae</taxon>
        <taxon>Electrophorus</taxon>
    </lineage>
</organism>
<feature type="compositionally biased region" description="Acidic residues" evidence="16">
    <location>
        <begin position="339"/>
        <end position="350"/>
    </location>
</feature>
<dbReference type="FunFam" id="3.30.40.10:FF:000092">
    <property type="entry name" value="Lateral signaling target protein 2 homolog"/>
    <property type="match status" value="1"/>
</dbReference>
<keyword evidence="10" id="KW-0862">Zinc</keyword>
<feature type="region of interest" description="Disordered" evidence="16">
    <location>
        <begin position="289"/>
        <end position="362"/>
    </location>
</feature>
<keyword evidence="7" id="KW-0479">Metal-binding</keyword>
<dbReference type="PROSITE" id="PS50178">
    <property type="entry name" value="ZF_FYVE"/>
    <property type="match status" value="1"/>
</dbReference>
<evidence type="ECO:0000256" key="16">
    <source>
        <dbReference type="SAM" id="MobiDB-lite"/>
    </source>
</evidence>
<dbReference type="GO" id="GO:0005829">
    <property type="term" value="C:cytosol"/>
    <property type="evidence" value="ECO:0007669"/>
    <property type="project" value="UniProtKB-SubCell"/>
</dbReference>
<dbReference type="GO" id="GO:0009117">
    <property type="term" value="P:nucleotide metabolic process"/>
    <property type="evidence" value="ECO:0007669"/>
    <property type="project" value="InterPro"/>
</dbReference>
<feature type="compositionally biased region" description="Low complexity" evidence="16">
    <location>
        <begin position="740"/>
        <end position="754"/>
    </location>
</feature>
<dbReference type="GO" id="GO:0008253">
    <property type="term" value="F:5'-nucleotidase activity"/>
    <property type="evidence" value="ECO:0007669"/>
    <property type="project" value="InterPro"/>
</dbReference>
<evidence type="ECO:0000256" key="13">
    <source>
        <dbReference type="ARBA" id="ARBA00059106"/>
    </source>
</evidence>
<dbReference type="Pfam" id="PF01363">
    <property type="entry name" value="FYVE"/>
    <property type="match status" value="1"/>
</dbReference>
<dbReference type="GO" id="GO:0008270">
    <property type="term" value="F:zinc ion binding"/>
    <property type="evidence" value="ECO:0007669"/>
    <property type="project" value="UniProtKB-KW"/>
</dbReference>
<dbReference type="SUPFAM" id="SSF57903">
    <property type="entry name" value="FYVE/PHD zinc finger"/>
    <property type="match status" value="1"/>
</dbReference>
<comment type="subcellular location">
    <subcellularLocation>
        <location evidence="2">Cytoplasm</location>
        <location evidence="2">Cytosol</location>
    </subcellularLocation>
    <subcellularLocation>
        <location evidence="1">Early endosome membrane</location>
    </subcellularLocation>
</comment>
<keyword evidence="11" id="KW-0832">Ubl conjugation</keyword>
<dbReference type="Gene3D" id="3.30.40.10">
    <property type="entry name" value="Zinc/RING finger domain, C3HC4 (zinc finger)"/>
    <property type="match status" value="1"/>
</dbReference>
<dbReference type="InterPro" id="IPR051118">
    <property type="entry name" value="LST-2"/>
</dbReference>
<evidence type="ECO:0000256" key="5">
    <source>
        <dbReference type="ARBA" id="ARBA00022490"/>
    </source>
</evidence>
<evidence type="ECO:0000256" key="14">
    <source>
        <dbReference type="ARBA" id="ARBA00083237"/>
    </source>
</evidence>
<feature type="compositionally biased region" description="Basic and acidic residues" evidence="16">
    <location>
        <begin position="725"/>
        <end position="739"/>
    </location>
</feature>
<accession>A0AAD8Z6T6</accession>
<feature type="compositionally biased region" description="Polar residues" evidence="16">
    <location>
        <begin position="300"/>
        <end position="321"/>
    </location>
</feature>
<feature type="compositionally biased region" description="Polar residues" evidence="16">
    <location>
        <begin position="689"/>
        <end position="698"/>
    </location>
</feature>
<evidence type="ECO:0000256" key="2">
    <source>
        <dbReference type="ARBA" id="ARBA00004514"/>
    </source>
</evidence>
<dbReference type="InterPro" id="IPR013083">
    <property type="entry name" value="Znf_RING/FYVE/PHD"/>
</dbReference>
<dbReference type="InterPro" id="IPR000306">
    <property type="entry name" value="Znf_FYVE"/>
</dbReference>
<keyword evidence="6" id="KW-1017">Isopeptide bond</keyword>
<dbReference type="InterPro" id="IPR011011">
    <property type="entry name" value="Znf_FYVE_PHD"/>
</dbReference>
<dbReference type="InterPro" id="IPR017455">
    <property type="entry name" value="Znf_FYVE-rel"/>
</dbReference>
<keyword evidence="8" id="KW-0967">Endosome</keyword>
<protein>
    <recommendedName>
        <fullName evidence="4">Lateral signaling target protein 2 homolog</fullName>
    </recommendedName>
    <alternativeName>
        <fullName evidence="14">Zinc finger FYVE domain-containing protein 28</fullName>
    </alternativeName>
</protein>
<feature type="region of interest" description="Disordered" evidence="16">
    <location>
        <begin position="689"/>
        <end position="754"/>
    </location>
</feature>
<comment type="caution">
    <text evidence="18">The sequence shown here is derived from an EMBL/GenBank/DDBJ whole genome shotgun (WGS) entry which is preliminary data.</text>
</comment>
<dbReference type="GO" id="GO:0000166">
    <property type="term" value="F:nucleotide binding"/>
    <property type="evidence" value="ECO:0007669"/>
    <property type="project" value="InterPro"/>
</dbReference>
<evidence type="ECO:0000256" key="7">
    <source>
        <dbReference type="ARBA" id="ARBA00022723"/>
    </source>
</evidence>
<feature type="region of interest" description="Disordered" evidence="16">
    <location>
        <begin position="392"/>
        <end position="438"/>
    </location>
</feature>
<dbReference type="Proteomes" id="UP001239994">
    <property type="component" value="Unassembled WGS sequence"/>
</dbReference>
<evidence type="ECO:0000259" key="17">
    <source>
        <dbReference type="PROSITE" id="PS50178"/>
    </source>
</evidence>
<dbReference type="PANTHER" id="PTHR46465">
    <property type="entry name" value="LATERAL SIGNALING TARGET PROTEIN 2 HOMOLOG"/>
    <property type="match status" value="1"/>
</dbReference>
<evidence type="ECO:0000256" key="1">
    <source>
        <dbReference type="ARBA" id="ARBA00004146"/>
    </source>
</evidence>
<dbReference type="SMART" id="SM00064">
    <property type="entry name" value="FYVE"/>
    <property type="match status" value="1"/>
</dbReference>
<keyword evidence="12" id="KW-0472">Membrane</keyword>
<comment type="function">
    <text evidence="13">Negative regulator of epidermal growth factor receptor (EGFR) signaling. Acts by promoting EGFR degradation in endosomes when not monoubiquitinated.</text>
</comment>
<evidence type="ECO:0000256" key="8">
    <source>
        <dbReference type="ARBA" id="ARBA00022753"/>
    </source>
</evidence>
<feature type="region of interest" description="Disordered" evidence="16">
    <location>
        <begin position="646"/>
        <end position="673"/>
    </location>
</feature>
<evidence type="ECO:0000256" key="9">
    <source>
        <dbReference type="ARBA" id="ARBA00022771"/>
    </source>
</evidence>
<comment type="similarity">
    <text evidence="3">Belongs to the lst-2 family.</text>
</comment>
<dbReference type="GO" id="GO:0031901">
    <property type="term" value="C:early endosome membrane"/>
    <property type="evidence" value="ECO:0007669"/>
    <property type="project" value="UniProtKB-SubCell"/>
</dbReference>
<dbReference type="Pfam" id="PF06189">
    <property type="entry name" value="5-nucleotidase"/>
    <property type="match status" value="1"/>
</dbReference>
<feature type="region of interest" description="Disordered" evidence="16">
    <location>
        <begin position="459"/>
        <end position="481"/>
    </location>
</feature>
<feature type="compositionally biased region" description="Low complexity" evidence="16">
    <location>
        <begin position="392"/>
        <end position="414"/>
    </location>
</feature>
<evidence type="ECO:0000256" key="11">
    <source>
        <dbReference type="ARBA" id="ARBA00022843"/>
    </source>
</evidence>
<gene>
    <name evidence="18" type="ORF">P4O66_011984</name>
</gene>
<evidence type="ECO:0000256" key="10">
    <source>
        <dbReference type="ARBA" id="ARBA00022833"/>
    </source>
</evidence>
<dbReference type="InterPro" id="IPR010394">
    <property type="entry name" value="5-nucleotidase"/>
</dbReference>
<keyword evidence="19" id="KW-1185">Reference proteome</keyword>
<keyword evidence="9 15" id="KW-0863">Zinc-finger</keyword>
<dbReference type="GO" id="GO:0000287">
    <property type="term" value="F:magnesium ion binding"/>
    <property type="evidence" value="ECO:0007669"/>
    <property type="project" value="InterPro"/>
</dbReference>
<evidence type="ECO:0000256" key="6">
    <source>
        <dbReference type="ARBA" id="ARBA00022499"/>
    </source>
</evidence>
<evidence type="ECO:0000256" key="15">
    <source>
        <dbReference type="PROSITE-ProRule" id="PRU00091"/>
    </source>
</evidence>
<dbReference type="PANTHER" id="PTHR46465:SF2">
    <property type="entry name" value="LATERAL SIGNALING TARGET PROTEIN 2 HOMOLOG"/>
    <property type="match status" value="1"/>
</dbReference>
<proteinExistence type="inferred from homology"/>
<feature type="domain" description="FYVE-type" evidence="17">
    <location>
        <begin position="868"/>
        <end position="918"/>
    </location>
</feature>
<dbReference type="CDD" id="cd15731">
    <property type="entry name" value="FYVE_LST2"/>
    <property type="match status" value="1"/>
</dbReference>
<evidence type="ECO:0000313" key="19">
    <source>
        <dbReference type="Proteomes" id="UP001239994"/>
    </source>
</evidence>
<reference evidence="18" key="1">
    <citation type="submission" date="2023-03" db="EMBL/GenBank/DDBJ databases">
        <title>Electrophorus voltai genome.</title>
        <authorList>
            <person name="Bian C."/>
        </authorList>
    </citation>
    <scope>NUCLEOTIDE SEQUENCE</scope>
    <source>
        <strain evidence="18">CB-2022</strain>
        <tissue evidence="18">Muscle</tissue>
    </source>
</reference>
<dbReference type="EMBL" id="JAROKS010000018">
    <property type="protein sequence ID" value="KAK1793619.1"/>
    <property type="molecule type" value="Genomic_DNA"/>
</dbReference>
<evidence type="ECO:0000313" key="18">
    <source>
        <dbReference type="EMBL" id="KAK1793619.1"/>
    </source>
</evidence>
<sequence>MLCTHGSSFGVTQRSDPQLLAQFYYADEELNQVASELDSLDGRKDPQRCTLLINQFRSCQQDNVLNIINQIMDECIPEDRANRDFCVKFPEEIRHDNLAGQLWFGAECLAAGSIIMNREIESMAMRPLAKDLTRSLEEVRNITRDQALRDLNFYTERMRHALRHFDGLFAEFELSYVSAMVPVKSPREYYVQQEVIVLFCETVERALKLDYLTQDMIDDYEPALMFTIPRLAIVCGLVVYPDGPLNLENKPEDMSELFRPFRTLLKKIRDLLQTLTEEELTTLERSLCISQDGEFPRGPDTSSSPEPANPPSVGTESQGQEPQKELDGAADLTPCSSLVEEDGEWGEDEEKEKVLSEEVEGTDVDLACSMQYDEEEIEQLNIMVHRVGDQMSTLLSPPSQRPSPSHQPQTPQGSDPGGSGASSSTESSPRHVPGPYRGEDERVFFMDDLEGLGGGGCRVASAGDGHEGQRAVPTSPAHTSPAASTTCNGWMTACQSNGSIGKSSQCDDDPCSELVVTSDMLPLVNSWAGSQEDGGVETAEVIAHRTGGMKLSATVIFNPRSPSLSDLAVVLPNPPDSPTAPQGAALVATHCLLNSCVCCAAGCVDGRDDPVATETGASGGSEPVSLDKCKLAVTSSVIQSAVGSSSVVKGDASMPLHHPPTLQAGEEEEKEEGESLSQSSCCEKCLGSSASTTPSQDGDSGERGTGDGCPSWDRACKGVTGTGANEREDKRSKEEDRKSSSLLESPPSSGTSSDCESVSVTTCSLSSACTPSSGSSLTTSTEMLEDLDHQEVQIALQAARLAAHNKIRSRFHSSSDLIHRLFVCISGSRVGSARLEDCALCQESMSSSELAAKARNGQFEDPPEWVPDEACSSCVSCKAPFTVIRRKHHCRSCGKIFCSRCSSHSAPLPRYGQMKPVRPKPENAITVAVSSRVLFNMDTEQQISQQKGMEAYLKYQMEHEVEPFVPGPAFPFVKALEAVNTQLRVLYPGSEELFDVVLMTNNHATVGIRLINSINHHKLSVERFCMTGGNSPIGYLKAYHTNLYLSANSTKVIEALEEGIAAATIFRPEKAVEVSETQLRVAFDGDAVLFSDESERIFKTQGLDKFFEHEKTHENRPLDHGPLKGFLESLGKLQKKFYAKDQRMECPIRTYLVTARSAASSGTRALKTLRSWGLETDEALFLAGAPKGPMLAKIKPHIFFDDQMFHIEGAAELGTVAAHVPYGIAKTLSPKQAKDTKQSTSFTK</sequence>
<evidence type="ECO:0000256" key="12">
    <source>
        <dbReference type="ARBA" id="ARBA00023136"/>
    </source>
</evidence>
<evidence type="ECO:0000256" key="3">
    <source>
        <dbReference type="ARBA" id="ARBA00008755"/>
    </source>
</evidence>